<dbReference type="Proteomes" id="UP001642409">
    <property type="component" value="Unassembled WGS sequence"/>
</dbReference>
<dbReference type="CDD" id="cd20071">
    <property type="entry name" value="SET_SMYD"/>
    <property type="match status" value="1"/>
</dbReference>
<feature type="domain" description="SET" evidence="1">
    <location>
        <begin position="10"/>
        <end position="163"/>
    </location>
</feature>
<dbReference type="Pfam" id="PF00856">
    <property type="entry name" value="SET"/>
    <property type="match status" value="1"/>
</dbReference>
<dbReference type="InterPro" id="IPR001214">
    <property type="entry name" value="SET_dom"/>
</dbReference>
<dbReference type="PANTHER" id="PTHR47332">
    <property type="entry name" value="SET DOMAIN-CONTAINING PROTEIN 5"/>
    <property type="match status" value="1"/>
</dbReference>
<keyword evidence="4" id="KW-1185">Reference proteome</keyword>
<accession>A0AA86RJC0</accession>
<dbReference type="SMART" id="SM00317">
    <property type="entry name" value="SET"/>
    <property type="match status" value="1"/>
</dbReference>
<dbReference type="InterPro" id="IPR053185">
    <property type="entry name" value="SET_domain_protein"/>
</dbReference>
<evidence type="ECO:0000313" key="4">
    <source>
        <dbReference type="Proteomes" id="UP001642409"/>
    </source>
</evidence>
<dbReference type="AlphaFoldDB" id="A0AA86RJC0"/>
<protein>
    <submittedName>
        <fullName evidence="2">SET domain-containing protein</fullName>
    </submittedName>
    <submittedName>
        <fullName evidence="3">SET_domain-containing protein</fullName>
    </submittedName>
</protein>
<proteinExistence type="predicted"/>
<dbReference type="EMBL" id="CATOUU010001153">
    <property type="protein sequence ID" value="CAI9974643.1"/>
    <property type="molecule type" value="Genomic_DNA"/>
</dbReference>
<comment type="caution">
    <text evidence="2">The sequence shown here is derived from an EMBL/GenBank/DDBJ whole genome shotgun (WGS) entry which is preliminary data.</text>
</comment>
<dbReference type="EMBL" id="CAXDID020000347">
    <property type="protein sequence ID" value="CAL6080538.1"/>
    <property type="molecule type" value="Genomic_DNA"/>
</dbReference>
<dbReference type="SUPFAM" id="SSF82199">
    <property type="entry name" value="SET domain"/>
    <property type="match status" value="1"/>
</dbReference>
<name>A0AA86RJC0_9EUKA</name>
<reference evidence="3 4" key="2">
    <citation type="submission" date="2024-07" db="EMBL/GenBank/DDBJ databases">
        <authorList>
            <person name="Akdeniz Z."/>
        </authorList>
    </citation>
    <scope>NUCLEOTIDE SEQUENCE [LARGE SCALE GENOMIC DNA]</scope>
</reference>
<gene>
    <name evidence="3" type="ORF">HINF_LOCUS59913</name>
    <name evidence="2" type="ORF">HINF_LOCUS62288</name>
</gene>
<evidence type="ECO:0000313" key="3">
    <source>
        <dbReference type="EMBL" id="CAL6080538.1"/>
    </source>
</evidence>
<dbReference type="PROSITE" id="PS50280">
    <property type="entry name" value="SET"/>
    <property type="match status" value="1"/>
</dbReference>
<dbReference type="InterPro" id="IPR046341">
    <property type="entry name" value="SET_dom_sf"/>
</dbReference>
<evidence type="ECO:0000259" key="1">
    <source>
        <dbReference type="PROSITE" id="PS50280"/>
    </source>
</evidence>
<sequence length="341" mass="40057">MKCDYDFIHENIEIRPSPGKGRGFFAKQTIQKDTLIVISKAIVIIYADQHSSNEIQFIEKQLAKNIKTYPAEHVQAYNDLYGGPYGKRDLVSKFNYNSCRCYPRLDVLYNPAQKSPDIGLFTYLSYFNHSCVPNCTKYFIKDQVYIRVNKTINADEEIFISYVANERNFFNLQGRASSLQKYFSKCACDLCTLQETDQYKQYQLNLDHHLKLINQKLTLEELLLNCEKFFELRNAVLALNNPLFVLDGELQAAEFYFEKLNNQNIDVQLLIKIIKSGFNENAHIFFKPDGFNVAKQMHYFKLLNLDQSKCRKEFEEFEMNRYGQVEHIEARYGKNLSKWTK</sequence>
<organism evidence="2">
    <name type="scientific">Hexamita inflata</name>
    <dbReference type="NCBI Taxonomy" id="28002"/>
    <lineage>
        <taxon>Eukaryota</taxon>
        <taxon>Metamonada</taxon>
        <taxon>Diplomonadida</taxon>
        <taxon>Hexamitidae</taxon>
        <taxon>Hexamitinae</taxon>
        <taxon>Hexamita</taxon>
    </lineage>
</organism>
<reference evidence="2" key="1">
    <citation type="submission" date="2023-06" db="EMBL/GenBank/DDBJ databases">
        <authorList>
            <person name="Kurt Z."/>
        </authorList>
    </citation>
    <scope>NUCLEOTIDE SEQUENCE</scope>
</reference>
<dbReference type="PANTHER" id="PTHR47332:SF4">
    <property type="entry name" value="SET DOMAIN-CONTAINING PROTEIN 5"/>
    <property type="match status" value="1"/>
</dbReference>
<dbReference type="Gene3D" id="2.170.270.10">
    <property type="entry name" value="SET domain"/>
    <property type="match status" value="1"/>
</dbReference>
<evidence type="ECO:0000313" key="2">
    <source>
        <dbReference type="EMBL" id="CAI9974643.1"/>
    </source>
</evidence>